<dbReference type="GO" id="GO:0046873">
    <property type="term" value="F:metal ion transmembrane transporter activity"/>
    <property type="evidence" value="ECO:0007669"/>
    <property type="project" value="InterPro"/>
</dbReference>
<evidence type="ECO:0000256" key="6">
    <source>
        <dbReference type="SAM" id="MobiDB-lite"/>
    </source>
</evidence>
<feature type="transmembrane region" description="Helical" evidence="7">
    <location>
        <begin position="59"/>
        <end position="80"/>
    </location>
</feature>
<dbReference type="GO" id="GO:0016020">
    <property type="term" value="C:membrane"/>
    <property type="evidence" value="ECO:0007669"/>
    <property type="project" value="UniProtKB-SubCell"/>
</dbReference>
<keyword evidence="4 7" id="KW-1133">Transmembrane helix</keyword>
<evidence type="ECO:0000256" key="7">
    <source>
        <dbReference type="SAM" id="Phobius"/>
    </source>
</evidence>
<sequence>MAEEVEEEKEFESRVSTKTRGQLSGLRAVLLSFGVIFAAEWGDLSQILSAGLVAQGKDPVGVFVGSWAALVAVSGLGVLVGKRLTAYVSVTMIRRIGGLLCLLLALMTTLKIFGVL</sequence>
<evidence type="ECO:0000256" key="1">
    <source>
        <dbReference type="ARBA" id="ARBA00004141"/>
    </source>
</evidence>
<name>A0A1J5QCX9_9ZZZZ</name>
<feature type="transmembrane region" description="Helical" evidence="7">
    <location>
        <begin position="92"/>
        <end position="113"/>
    </location>
</feature>
<feature type="transmembrane region" description="Helical" evidence="7">
    <location>
        <begin position="21"/>
        <end position="39"/>
    </location>
</feature>
<proteinExistence type="inferred from homology"/>
<dbReference type="EMBL" id="MLJW01001520">
    <property type="protein sequence ID" value="OIQ77855.1"/>
    <property type="molecule type" value="Genomic_DNA"/>
</dbReference>
<evidence type="ECO:0008006" key="9">
    <source>
        <dbReference type="Google" id="ProtNLM"/>
    </source>
</evidence>
<protein>
    <recommendedName>
        <fullName evidence="9">GDT1 family protein</fullName>
    </recommendedName>
</protein>
<keyword evidence="5 7" id="KW-0472">Membrane</keyword>
<comment type="subcellular location">
    <subcellularLocation>
        <location evidence="1">Membrane</location>
        <topology evidence="1">Multi-pass membrane protein</topology>
    </subcellularLocation>
</comment>
<evidence type="ECO:0000256" key="5">
    <source>
        <dbReference type="ARBA" id="ARBA00023136"/>
    </source>
</evidence>
<comment type="caution">
    <text evidence="8">The sequence shown here is derived from an EMBL/GenBank/DDBJ whole genome shotgun (WGS) entry which is preliminary data.</text>
</comment>
<evidence type="ECO:0000256" key="2">
    <source>
        <dbReference type="ARBA" id="ARBA00009190"/>
    </source>
</evidence>
<dbReference type="InterPro" id="IPR001727">
    <property type="entry name" value="GDT1-like"/>
</dbReference>
<feature type="compositionally biased region" description="Acidic residues" evidence="6">
    <location>
        <begin position="1"/>
        <end position="10"/>
    </location>
</feature>
<comment type="similarity">
    <text evidence="2">Belongs to the GDT1 family.</text>
</comment>
<keyword evidence="3 7" id="KW-0812">Transmembrane</keyword>
<dbReference type="PANTHER" id="PTHR12608">
    <property type="entry name" value="TRANSMEMBRANE PROTEIN HTP-1 RELATED"/>
    <property type="match status" value="1"/>
</dbReference>
<evidence type="ECO:0000256" key="3">
    <source>
        <dbReference type="ARBA" id="ARBA00022692"/>
    </source>
</evidence>
<dbReference type="Pfam" id="PF01169">
    <property type="entry name" value="GDT1"/>
    <property type="match status" value="1"/>
</dbReference>
<evidence type="ECO:0000256" key="4">
    <source>
        <dbReference type="ARBA" id="ARBA00022989"/>
    </source>
</evidence>
<dbReference type="AlphaFoldDB" id="A0A1J5QCX9"/>
<reference evidence="8" key="1">
    <citation type="submission" date="2016-10" db="EMBL/GenBank/DDBJ databases">
        <title>Sequence of Gallionella enrichment culture.</title>
        <authorList>
            <person name="Poehlein A."/>
            <person name="Muehling M."/>
            <person name="Daniel R."/>
        </authorList>
    </citation>
    <scope>NUCLEOTIDE SEQUENCE</scope>
</reference>
<evidence type="ECO:0000313" key="8">
    <source>
        <dbReference type="EMBL" id="OIQ77855.1"/>
    </source>
</evidence>
<feature type="region of interest" description="Disordered" evidence="6">
    <location>
        <begin position="1"/>
        <end position="20"/>
    </location>
</feature>
<gene>
    <name evidence="8" type="ORF">GALL_404460</name>
</gene>
<organism evidence="8">
    <name type="scientific">mine drainage metagenome</name>
    <dbReference type="NCBI Taxonomy" id="410659"/>
    <lineage>
        <taxon>unclassified sequences</taxon>
        <taxon>metagenomes</taxon>
        <taxon>ecological metagenomes</taxon>
    </lineage>
</organism>
<accession>A0A1J5QCX9</accession>
<dbReference type="PANTHER" id="PTHR12608:SF1">
    <property type="entry name" value="TRANSMEMBRANE PROTEIN 165"/>
    <property type="match status" value="1"/>
</dbReference>